<evidence type="ECO:0000313" key="2">
    <source>
        <dbReference type="EMBL" id="SHH82040.1"/>
    </source>
</evidence>
<reference evidence="2 3" key="1">
    <citation type="submission" date="2016-11" db="EMBL/GenBank/DDBJ databases">
        <authorList>
            <person name="Jaros S."/>
            <person name="Januszkiewicz K."/>
            <person name="Wedrychowicz H."/>
        </authorList>
    </citation>
    <scope>NUCLEOTIDE SEQUENCE [LARGE SCALE GENOMIC DNA]</scope>
    <source>
        <strain evidence="2 3">DSM 6191</strain>
    </source>
</reference>
<protein>
    <submittedName>
        <fullName evidence="2">Uncharacterized protein</fullName>
    </submittedName>
</protein>
<name>A0A1M5W3L2_9CLOT</name>
<feature type="transmembrane region" description="Helical" evidence="1">
    <location>
        <begin position="81"/>
        <end position="104"/>
    </location>
</feature>
<dbReference type="Proteomes" id="UP000184241">
    <property type="component" value="Unassembled WGS sequence"/>
</dbReference>
<evidence type="ECO:0000313" key="3">
    <source>
        <dbReference type="Proteomes" id="UP000184241"/>
    </source>
</evidence>
<feature type="transmembrane region" description="Helical" evidence="1">
    <location>
        <begin position="5"/>
        <end position="25"/>
    </location>
</feature>
<dbReference type="AlphaFoldDB" id="A0A1M5W3L2"/>
<keyword evidence="1" id="KW-0472">Membrane</keyword>
<accession>A0A1M5W3L2</accession>
<feature type="transmembrane region" description="Helical" evidence="1">
    <location>
        <begin position="49"/>
        <end position="69"/>
    </location>
</feature>
<organism evidence="2 3">
    <name type="scientific">Clostridium intestinale DSM 6191</name>
    <dbReference type="NCBI Taxonomy" id="1121320"/>
    <lineage>
        <taxon>Bacteria</taxon>
        <taxon>Bacillati</taxon>
        <taxon>Bacillota</taxon>
        <taxon>Clostridia</taxon>
        <taxon>Eubacteriales</taxon>
        <taxon>Clostridiaceae</taxon>
        <taxon>Clostridium</taxon>
    </lineage>
</organism>
<proteinExistence type="predicted"/>
<gene>
    <name evidence="2" type="ORF">SAMN02745941_00910</name>
</gene>
<sequence length="106" mass="12746">MNDKLIKAFTLVIIPLIIFTIFFIFGKNQYSLYYQNFSLHKNMTGVFTLYKYLLFGLYFALIALFFGFIYHLRLKPVKKRLYISILIILMIFGYITFCFLSKFFNI</sequence>
<dbReference type="EMBL" id="FQXU01000004">
    <property type="protein sequence ID" value="SHH82040.1"/>
    <property type="molecule type" value="Genomic_DNA"/>
</dbReference>
<evidence type="ECO:0000256" key="1">
    <source>
        <dbReference type="SAM" id="Phobius"/>
    </source>
</evidence>
<keyword evidence="1" id="KW-1133">Transmembrane helix</keyword>
<keyword evidence="1" id="KW-0812">Transmembrane</keyword>